<evidence type="ECO:0000313" key="1">
    <source>
        <dbReference type="EMBL" id="KAJ7639559.1"/>
    </source>
</evidence>
<reference evidence="1" key="1">
    <citation type="submission" date="2023-03" db="EMBL/GenBank/DDBJ databases">
        <title>Massive genome expansion in bonnet fungi (Mycena s.s.) driven by repeated elements and novel gene families across ecological guilds.</title>
        <authorList>
            <consortium name="Lawrence Berkeley National Laboratory"/>
            <person name="Harder C.B."/>
            <person name="Miyauchi S."/>
            <person name="Viragh M."/>
            <person name="Kuo A."/>
            <person name="Thoen E."/>
            <person name="Andreopoulos B."/>
            <person name="Lu D."/>
            <person name="Skrede I."/>
            <person name="Drula E."/>
            <person name="Henrissat B."/>
            <person name="Morin E."/>
            <person name="Kohler A."/>
            <person name="Barry K."/>
            <person name="LaButti K."/>
            <person name="Morin E."/>
            <person name="Salamov A."/>
            <person name="Lipzen A."/>
            <person name="Mereny Z."/>
            <person name="Hegedus B."/>
            <person name="Baldrian P."/>
            <person name="Stursova M."/>
            <person name="Weitz H."/>
            <person name="Taylor A."/>
            <person name="Grigoriev I.V."/>
            <person name="Nagy L.G."/>
            <person name="Martin F."/>
            <person name="Kauserud H."/>
        </authorList>
    </citation>
    <scope>NUCLEOTIDE SEQUENCE</scope>
    <source>
        <strain evidence="1">9284</strain>
    </source>
</reference>
<keyword evidence="2" id="KW-1185">Reference proteome</keyword>
<dbReference type="EMBL" id="JARKIF010000005">
    <property type="protein sequence ID" value="KAJ7639559.1"/>
    <property type="molecule type" value="Genomic_DNA"/>
</dbReference>
<dbReference type="Proteomes" id="UP001221142">
    <property type="component" value="Unassembled WGS sequence"/>
</dbReference>
<proteinExistence type="predicted"/>
<evidence type="ECO:0000313" key="2">
    <source>
        <dbReference type="Proteomes" id="UP001221142"/>
    </source>
</evidence>
<dbReference type="AlphaFoldDB" id="A0AAD7C666"/>
<gene>
    <name evidence="1" type="ORF">FB45DRAFT_906008</name>
</gene>
<comment type="caution">
    <text evidence="1">The sequence shown here is derived from an EMBL/GenBank/DDBJ whole genome shotgun (WGS) entry which is preliminary data.</text>
</comment>
<evidence type="ECO:0008006" key="3">
    <source>
        <dbReference type="Google" id="ProtNLM"/>
    </source>
</evidence>
<sequence>MRSHVLHSKVRAPVLTEFRLGYPPDGWAPQRAPSMSLQEWDLPLGQLNVLHIPNLYLDPHDCALLFQEGRQLVECVICLDDFFSRSMEDLREQGIIDDDEPMAVLPMLRRLDITCRVMNLFPWCYLKMPHLEELSITGVADYPQRIKEWRQSHFMAFCARSQFHLNLETLRLRFDFSIYPSDIIDILGVCPLLHSLELRWTHLHPDNRPPAEKIADLLHRMMPNPEFSMLVPHLQSIALDGTVQSLEMLRSRRQSSSQLSKIVLYLQDDESSVLNEGFGIRALQELGETGVSFERMDFYGAEDHRDEETVRLKNWFETEYQQYFDSL</sequence>
<name>A0AAD7C666_9AGAR</name>
<organism evidence="1 2">
    <name type="scientific">Roridomyces roridus</name>
    <dbReference type="NCBI Taxonomy" id="1738132"/>
    <lineage>
        <taxon>Eukaryota</taxon>
        <taxon>Fungi</taxon>
        <taxon>Dikarya</taxon>
        <taxon>Basidiomycota</taxon>
        <taxon>Agaricomycotina</taxon>
        <taxon>Agaricomycetes</taxon>
        <taxon>Agaricomycetidae</taxon>
        <taxon>Agaricales</taxon>
        <taxon>Marasmiineae</taxon>
        <taxon>Mycenaceae</taxon>
        <taxon>Roridomyces</taxon>
    </lineage>
</organism>
<protein>
    <recommendedName>
        <fullName evidence="3">F-box domain-containing protein</fullName>
    </recommendedName>
</protein>
<accession>A0AAD7C666</accession>
<dbReference type="SUPFAM" id="SSF52047">
    <property type="entry name" value="RNI-like"/>
    <property type="match status" value="1"/>
</dbReference>